<name>A0A3B0X588_9ZZZZ</name>
<evidence type="ECO:0000313" key="1">
    <source>
        <dbReference type="EMBL" id="VAW62881.1"/>
    </source>
</evidence>
<protein>
    <recommendedName>
        <fullName evidence="2">Thymidine phosphorylase</fullName>
    </recommendedName>
</protein>
<gene>
    <name evidence="1" type="ORF">MNBD_GAMMA09-3379</name>
</gene>
<proteinExistence type="predicted"/>
<dbReference type="Pfam" id="PF07793">
    <property type="entry name" value="DUF1631"/>
    <property type="match status" value="1"/>
</dbReference>
<sequence>MSADNNAFDNTLKMDTKKIQDKEYVSKVISDYVRNQSADTNALQSSASGKNYFNRDDVLKALNNIQLTYKTHYVAGQQVNINTDTFKTTLLNSMAKLNNVAAPKSMNQIDGRTIDFVEMIFGAFLRDPNISDAVKSLLLRLQIPVIKTSLIDHNFFYDNKHSARKLLDTIAHLGIGIEEEKNTVYQTINLVVDQLLRSFDKNTVSFRTALSSLQRLTTIEHKKLRQNEDVTRKQFIQEHARQLVLSELQYHTMEVKLPRPVQPLLLNNWSTYMFSCYLKFGKSSYEWQESIDILKIITKSLMPINNQEGWNSLKNNYHEIVNTVRTKLELTKQSKERIFMATANLSKHYEKAIKDSEFFEADAIEKERNKQLKDSIYADKSNDSLSPVEKQAKSAQSLIAELPAFVKPGVWFKIFTAEDMPPRRLKLSIIAQENAKLVFVDRKGSIVIEKEAETFTKELLNNQSQMLEDHSVFDHALSQVISHISSSHK</sequence>
<reference evidence="1" key="1">
    <citation type="submission" date="2018-06" db="EMBL/GenBank/DDBJ databases">
        <authorList>
            <person name="Zhirakovskaya E."/>
        </authorList>
    </citation>
    <scope>NUCLEOTIDE SEQUENCE</scope>
</reference>
<dbReference type="EMBL" id="UOFI01000033">
    <property type="protein sequence ID" value="VAW62881.1"/>
    <property type="molecule type" value="Genomic_DNA"/>
</dbReference>
<organism evidence="1">
    <name type="scientific">hydrothermal vent metagenome</name>
    <dbReference type="NCBI Taxonomy" id="652676"/>
    <lineage>
        <taxon>unclassified sequences</taxon>
        <taxon>metagenomes</taxon>
        <taxon>ecological metagenomes</taxon>
    </lineage>
</organism>
<evidence type="ECO:0008006" key="2">
    <source>
        <dbReference type="Google" id="ProtNLM"/>
    </source>
</evidence>
<dbReference type="AlphaFoldDB" id="A0A3B0X588"/>
<accession>A0A3B0X588</accession>
<dbReference type="InterPro" id="IPR012434">
    <property type="entry name" value="DUF1631"/>
</dbReference>